<name>A0A4R5QDG8_9PROT</name>
<feature type="chain" id="PRO_5020790335" evidence="2">
    <location>
        <begin position="32"/>
        <end position="332"/>
    </location>
</feature>
<keyword evidence="4" id="KW-1185">Reference proteome</keyword>
<evidence type="ECO:0000256" key="1">
    <source>
        <dbReference type="SAM" id="MobiDB-lite"/>
    </source>
</evidence>
<comment type="caution">
    <text evidence="3">The sequence shown here is derived from an EMBL/GenBank/DDBJ whole genome shotgun (WGS) entry which is preliminary data.</text>
</comment>
<feature type="region of interest" description="Disordered" evidence="1">
    <location>
        <begin position="305"/>
        <end position="332"/>
    </location>
</feature>
<dbReference type="AlphaFoldDB" id="A0A4R5QDG8"/>
<feature type="region of interest" description="Disordered" evidence="1">
    <location>
        <begin position="34"/>
        <end position="81"/>
    </location>
</feature>
<evidence type="ECO:0000313" key="3">
    <source>
        <dbReference type="EMBL" id="TDH61204.1"/>
    </source>
</evidence>
<dbReference type="Proteomes" id="UP000295096">
    <property type="component" value="Unassembled WGS sequence"/>
</dbReference>
<reference evidence="3 4" key="1">
    <citation type="journal article" date="2016" name="J. Microbiol.">
        <title>Dankookia rubra gen. nov., sp. nov., an alphaproteobacterium isolated from sediment of a shallow stream.</title>
        <authorList>
            <person name="Kim W.H."/>
            <person name="Kim D.H."/>
            <person name="Kang K."/>
            <person name="Ahn T.Y."/>
        </authorList>
    </citation>
    <scope>NUCLEOTIDE SEQUENCE [LARGE SCALE GENOMIC DNA]</scope>
    <source>
        <strain evidence="3 4">JCM30602</strain>
    </source>
</reference>
<feature type="signal peptide" evidence="2">
    <location>
        <begin position="1"/>
        <end position="31"/>
    </location>
</feature>
<gene>
    <name evidence="3" type="ORF">E2C06_18175</name>
</gene>
<evidence type="ECO:0000313" key="4">
    <source>
        <dbReference type="Proteomes" id="UP000295096"/>
    </source>
</evidence>
<evidence type="ECO:0000256" key="2">
    <source>
        <dbReference type="SAM" id="SignalP"/>
    </source>
</evidence>
<keyword evidence="2" id="KW-0732">Signal</keyword>
<accession>A0A4R5QDG8</accession>
<dbReference type="InterPro" id="IPR031618">
    <property type="entry name" value="T4SS_TraI"/>
</dbReference>
<organism evidence="3 4">
    <name type="scientific">Dankookia rubra</name>
    <dbReference type="NCBI Taxonomy" id="1442381"/>
    <lineage>
        <taxon>Bacteria</taxon>
        <taxon>Pseudomonadati</taxon>
        <taxon>Pseudomonadota</taxon>
        <taxon>Alphaproteobacteria</taxon>
        <taxon>Acetobacterales</taxon>
        <taxon>Roseomonadaceae</taxon>
        <taxon>Dankookia</taxon>
    </lineage>
</organism>
<sequence>MSDRHILRAALLCATILTGLAAAALARAASAGDGIADAPVPPMPSAEQVDRGGRINARGINSPVTGASITGRVTGGGRPPSLEALQALRPATLPEKGAEGMRMQAVCQEGKAYGARGGLSARSFGINEMLRRHEPALDARYDFSTVAISTGGRTTMLLPPVVTEAQMAFALGDGGQVARETGRIYRITRQGRLTSTVPDWRSYLVRQWGAPTPPAETLRPRTDKEAETWSRCVADGWAEGERLAVETLLSDLGTLETDLIGMARFHVLLRAGLVEQPQIAVRHLRVTGSGDRMNLQDTTISITRQRGLNPNTGRWRPTANFERESPIGSVGQ</sequence>
<dbReference type="EMBL" id="SMSJ01000025">
    <property type="protein sequence ID" value="TDH61204.1"/>
    <property type="molecule type" value="Genomic_DNA"/>
</dbReference>
<proteinExistence type="predicted"/>
<dbReference type="OrthoDB" id="7992122at2"/>
<dbReference type="Pfam" id="PF16932">
    <property type="entry name" value="T4SS_TraI"/>
    <property type="match status" value="1"/>
</dbReference>
<protein>
    <submittedName>
        <fullName evidence="3">Conjugal transfer protein TraI</fullName>
    </submittedName>
</protein>